<gene>
    <name evidence="6" type="ORF">PSM36_2266</name>
</gene>
<dbReference type="Pfam" id="PF26385">
    <property type="entry name" value="DUF6079_4th"/>
    <property type="match status" value="1"/>
</dbReference>
<dbReference type="Pfam" id="PF26387">
    <property type="entry name" value="DUF6079_5th"/>
    <property type="match status" value="1"/>
</dbReference>
<evidence type="ECO:0000313" key="7">
    <source>
        <dbReference type="Proteomes" id="UP000187464"/>
    </source>
</evidence>
<evidence type="ECO:0000259" key="2">
    <source>
        <dbReference type="Pfam" id="PF26383"/>
    </source>
</evidence>
<organism evidence="6 7">
    <name type="scientific">Proteiniphilum saccharofermentans</name>
    <dbReference type="NCBI Taxonomy" id="1642647"/>
    <lineage>
        <taxon>Bacteria</taxon>
        <taxon>Pseudomonadati</taxon>
        <taxon>Bacteroidota</taxon>
        <taxon>Bacteroidia</taxon>
        <taxon>Bacteroidales</taxon>
        <taxon>Dysgonomonadaceae</taxon>
        <taxon>Proteiniphilum</taxon>
    </lineage>
</organism>
<evidence type="ECO:0000313" key="6">
    <source>
        <dbReference type="EMBL" id="SCD21071.1"/>
    </source>
</evidence>
<feature type="domain" description="DUF6079" evidence="5">
    <location>
        <begin position="858"/>
        <end position="1020"/>
    </location>
</feature>
<dbReference type="InterPro" id="IPR045725">
    <property type="entry name" value="DUF6079_N"/>
</dbReference>
<evidence type="ECO:0000259" key="4">
    <source>
        <dbReference type="Pfam" id="PF26385"/>
    </source>
</evidence>
<dbReference type="Pfam" id="PF19557">
    <property type="entry name" value="DUF6079_1st"/>
    <property type="match status" value="1"/>
</dbReference>
<dbReference type="Proteomes" id="UP000187464">
    <property type="component" value="Chromosome I"/>
</dbReference>
<dbReference type="InterPro" id="IPR058573">
    <property type="entry name" value="DUF6079_5th"/>
</dbReference>
<evidence type="ECO:0000259" key="3">
    <source>
        <dbReference type="Pfam" id="PF26384"/>
    </source>
</evidence>
<accession>A0A1R3T008</accession>
<name>A0A1R3T008_9BACT</name>
<proteinExistence type="predicted"/>
<dbReference type="EMBL" id="LT605205">
    <property type="protein sequence ID" value="SCD21071.1"/>
    <property type="molecule type" value="Genomic_DNA"/>
</dbReference>
<feature type="domain" description="DUF6079" evidence="1">
    <location>
        <begin position="22"/>
        <end position="248"/>
    </location>
</feature>
<dbReference type="InterPro" id="IPR058569">
    <property type="entry name" value="DUF6079_2nd"/>
</dbReference>
<feature type="domain" description="DUF6079" evidence="4">
    <location>
        <begin position="692"/>
        <end position="823"/>
    </location>
</feature>
<evidence type="ECO:0000259" key="5">
    <source>
        <dbReference type="Pfam" id="PF26387"/>
    </source>
</evidence>
<dbReference type="KEGG" id="psac:PSM36_2266"/>
<dbReference type="InterPro" id="IPR058571">
    <property type="entry name" value="DUF6079_3rd"/>
</dbReference>
<dbReference type="Pfam" id="PF26384">
    <property type="entry name" value="DUF6079_3rd"/>
    <property type="match status" value="1"/>
</dbReference>
<evidence type="ECO:0000259" key="1">
    <source>
        <dbReference type="Pfam" id="PF19557"/>
    </source>
</evidence>
<keyword evidence="7" id="KW-1185">Reference proteome</keyword>
<reference evidence="6 7" key="1">
    <citation type="submission" date="2016-08" db="EMBL/GenBank/DDBJ databases">
        <authorList>
            <person name="Seilhamer J.J."/>
        </authorList>
    </citation>
    <scope>NUCLEOTIDE SEQUENCE [LARGE SCALE GENOMIC DNA]</scope>
    <source>
        <strain evidence="6">M3/6</strain>
    </source>
</reference>
<protein>
    <submittedName>
        <fullName evidence="6">Uncharacterized protein</fullName>
    </submittedName>
</protein>
<dbReference type="InterPro" id="IPR058572">
    <property type="entry name" value="DUF6079_4th"/>
</dbReference>
<dbReference type="Pfam" id="PF26383">
    <property type="entry name" value="DUF6079_2nd"/>
    <property type="match status" value="1"/>
</dbReference>
<feature type="domain" description="DUF6079" evidence="2">
    <location>
        <begin position="263"/>
        <end position="469"/>
    </location>
</feature>
<feature type="domain" description="DUF6079" evidence="3">
    <location>
        <begin position="476"/>
        <end position="672"/>
    </location>
</feature>
<dbReference type="AlphaFoldDB" id="A0A1R3T008"/>
<dbReference type="RefSeq" id="WP_076930955.1">
    <property type="nucleotide sequence ID" value="NZ_LT605205.1"/>
</dbReference>
<dbReference type="STRING" id="1642647.PSM36_2266"/>
<sequence length="1222" mass="140884">MKYRDLIQFDPIDEIIKFGKLDNEDYREKLVRNFVCSSAFENYIIPQICAKLDLNATTETKGIQIVGNYGTGKSHLMSLFSIIAENADYLPLLQSEKAKEWLKTIAGKYMVYRFELGNHQELWDIVTYKIDAALAQWGVDYSISDDNSPKSYSEKMECMLAAFEEKYPDKGFMLVIDEMLSYLKGRSESAKLNRDLMVLQALGQMSDRTHFRMVFGVQELVYRSPEFQFAKDMLGRVNERYVDLTIQKEDVQFIVQQRLLQKNEHQKAQIRQHLSQFTVMFPNMNNNLDTYVNLYPVHPSYFDNFSLIRIGKSQREVLRTLSQRFESMIDDDVPRDEPGLICYDSYWKDMQNSVDLKADPDVSKVSDITGLVDQKIRDNFTKGLAPKRALAHRIVAAAAIKMLQAELSHHNGVTAESLANDLCHVDRTCENYDELVDLAFTRTLDAIVSATIGQYFEKGENNEYHLRIEGGVNYEQKVKDYAVQMGDSQKDEYFYMFLAEVLPVEGETYRRNFRIWAHNIEWLSRKCNRAGYIFMGNPNDRSTTQPQQHFYIYFMPVFDRVGKSYPAEKDSIFFLMDDLSDEFKQKVTLYGSALAQEGSASSDEKPRYKQLREKFFKEARELFNQQFLTKTMVEYLGEKHPMQAMQGAQAESKIDAINAVTSYIMEPHFETENPYYPKFSNLQQPLTQDNRENLLRSARAKIASPATINRNGEAILMGLGLWEDGRLATDHSQYARSLRQKLEAKGGQVLNRDEILELFFDETHEYISSDFHIEADLQMLVMATMAALGEIEIVLQGGTRINASNIADINKLNPQDNYTFSNICPPKNLNAALVRELMLGLLGADRTNELDSPNSSVFADLLSKAQTVENQVVKLQHKIQGGYRFAGDIEVISSEEASEFDKELVRLKGICNQLQRYNTKAKMRNIDWSIDVVKKAMNGTLRKLDDTERMLEELNVFKDMIGYLRTALSNINEPNLKEDIIAGISNIKEVIGQDKTVVDNYKSELKTLKERYADWYMSEYLKAHISEIDYSKAQKLRANDYKQVCDTIRDAPFINPSRYDAWLRKLALLQVVNPTVSKQTILSMPTAPDGFNPTLQREPLPQIGDLQDELNEIYAEYEQQFRDALDDPTTKRNQEMLSHQEKTMIQQFADGVIKLNRQYAHPLIEIITKLQRSFTKIEINHGDMLRIFSKPMTKQQAIEALAEYIEAQSRGHRPEDVRIIIK</sequence>